<gene>
    <name evidence="8" type="ORF">SAMN02745120_1452</name>
</gene>
<dbReference type="Gene3D" id="3.90.1150.10">
    <property type="entry name" value="Aspartate Aminotransferase, domain 1"/>
    <property type="match status" value="1"/>
</dbReference>
<keyword evidence="3 6" id="KW-0032">Aminotransferase</keyword>
<dbReference type="AlphaFoldDB" id="A0A1T5B9E7"/>
<evidence type="ECO:0000259" key="7">
    <source>
        <dbReference type="Pfam" id="PF00155"/>
    </source>
</evidence>
<feature type="domain" description="Aminotransferase class I/classII large" evidence="7">
    <location>
        <begin position="30"/>
        <end position="377"/>
    </location>
</feature>
<dbReference type="OrthoDB" id="9802328at2"/>
<dbReference type="PANTHER" id="PTHR46383:SF1">
    <property type="entry name" value="ASPARTATE AMINOTRANSFERASE"/>
    <property type="match status" value="1"/>
</dbReference>
<keyword evidence="5" id="KW-0663">Pyridoxal phosphate</keyword>
<evidence type="ECO:0000256" key="2">
    <source>
        <dbReference type="ARBA" id="ARBA00007441"/>
    </source>
</evidence>
<keyword evidence="4 6" id="KW-0808">Transferase</keyword>
<organism evidence="8 9">
    <name type="scientific">Acetoanaerobium noterae</name>
    <dbReference type="NCBI Taxonomy" id="745369"/>
    <lineage>
        <taxon>Bacteria</taxon>
        <taxon>Bacillati</taxon>
        <taxon>Bacillota</taxon>
        <taxon>Clostridia</taxon>
        <taxon>Peptostreptococcales</taxon>
        <taxon>Filifactoraceae</taxon>
        <taxon>Acetoanaerobium</taxon>
    </lineage>
</organism>
<dbReference type="PROSITE" id="PS00105">
    <property type="entry name" value="AA_TRANSFER_CLASS_1"/>
    <property type="match status" value="1"/>
</dbReference>
<dbReference type="PANTHER" id="PTHR46383">
    <property type="entry name" value="ASPARTATE AMINOTRANSFERASE"/>
    <property type="match status" value="1"/>
</dbReference>
<proteinExistence type="inferred from homology"/>
<protein>
    <recommendedName>
        <fullName evidence="6">Aminotransferase</fullName>
        <ecNumber evidence="6">2.6.1.-</ecNumber>
    </recommendedName>
</protein>
<dbReference type="InterPro" id="IPR050596">
    <property type="entry name" value="AspAT/PAT-like"/>
</dbReference>
<reference evidence="9" key="1">
    <citation type="submission" date="2017-02" db="EMBL/GenBank/DDBJ databases">
        <authorList>
            <person name="Varghese N."/>
            <person name="Submissions S."/>
        </authorList>
    </citation>
    <scope>NUCLEOTIDE SEQUENCE [LARGE SCALE GENOMIC DNA]</scope>
    <source>
        <strain evidence="9">ATCC 35199</strain>
    </source>
</reference>
<dbReference type="RefSeq" id="WP_079589342.1">
    <property type="nucleotide sequence ID" value="NZ_FUYN01000003.1"/>
</dbReference>
<dbReference type="GO" id="GO:0006520">
    <property type="term" value="P:amino acid metabolic process"/>
    <property type="evidence" value="ECO:0007669"/>
    <property type="project" value="InterPro"/>
</dbReference>
<dbReference type="Pfam" id="PF00155">
    <property type="entry name" value="Aminotran_1_2"/>
    <property type="match status" value="1"/>
</dbReference>
<name>A0A1T5B9E7_9FIRM</name>
<dbReference type="GO" id="GO:0030170">
    <property type="term" value="F:pyridoxal phosphate binding"/>
    <property type="evidence" value="ECO:0007669"/>
    <property type="project" value="InterPro"/>
</dbReference>
<dbReference type="Proteomes" id="UP000243406">
    <property type="component" value="Unassembled WGS sequence"/>
</dbReference>
<evidence type="ECO:0000313" key="8">
    <source>
        <dbReference type="EMBL" id="SKB43882.1"/>
    </source>
</evidence>
<dbReference type="EMBL" id="FUYN01000003">
    <property type="protein sequence ID" value="SKB43882.1"/>
    <property type="molecule type" value="Genomic_DNA"/>
</dbReference>
<sequence length="385" mass="43070">MISRRASEICPSKTIAISQKVNELKKSGFDIIDLSIGEPDFPIPSAAKKYVEIALRENKTKYDNVRGLEKLRDEVSKKLLNENFLNYSLDEIIISTGAKQPIYNSILATCDVGDEIIIPSPYWVSYIEIAKIAGVTPIIIETKVENEFKITANDLSSYINPKVKAILFSNPCNPTGSIYSKEELEEIAEVCLQNNILIISDEIYERIYYDVRPISIASISEAIKNITIVVNGFSKSCAMTGLRVGYTASRKEIADKIASIQGHITSHPSLISQYAALGALCEGLDDIEKMVEEFKVRRNYVLDFISSIPKISFIEPLGGFYLFFKIENHLDSMKLCEELLEKYNLALVPSIAFGVEGYLRMSYAADLEVIKKGLNAIKSFIIENN</sequence>
<dbReference type="InterPro" id="IPR015424">
    <property type="entry name" value="PyrdxlP-dep_Trfase"/>
</dbReference>
<dbReference type="InterPro" id="IPR004839">
    <property type="entry name" value="Aminotransferase_I/II_large"/>
</dbReference>
<dbReference type="InterPro" id="IPR015421">
    <property type="entry name" value="PyrdxlP-dep_Trfase_major"/>
</dbReference>
<evidence type="ECO:0000256" key="6">
    <source>
        <dbReference type="RuleBase" id="RU000481"/>
    </source>
</evidence>
<accession>A0A1T5B9E7</accession>
<evidence type="ECO:0000313" key="9">
    <source>
        <dbReference type="Proteomes" id="UP000243406"/>
    </source>
</evidence>
<dbReference type="InterPro" id="IPR004838">
    <property type="entry name" value="NHTrfase_class1_PyrdxlP-BS"/>
</dbReference>
<evidence type="ECO:0000256" key="1">
    <source>
        <dbReference type="ARBA" id="ARBA00001933"/>
    </source>
</evidence>
<keyword evidence="9" id="KW-1185">Reference proteome</keyword>
<evidence type="ECO:0000256" key="4">
    <source>
        <dbReference type="ARBA" id="ARBA00022679"/>
    </source>
</evidence>
<comment type="cofactor">
    <cofactor evidence="1 6">
        <name>pyridoxal 5'-phosphate</name>
        <dbReference type="ChEBI" id="CHEBI:597326"/>
    </cofactor>
</comment>
<comment type="similarity">
    <text evidence="2 6">Belongs to the class-I pyridoxal-phosphate-dependent aminotransferase family.</text>
</comment>
<dbReference type="Gene3D" id="3.40.640.10">
    <property type="entry name" value="Type I PLP-dependent aspartate aminotransferase-like (Major domain)"/>
    <property type="match status" value="1"/>
</dbReference>
<evidence type="ECO:0000256" key="5">
    <source>
        <dbReference type="ARBA" id="ARBA00022898"/>
    </source>
</evidence>
<dbReference type="GO" id="GO:0008483">
    <property type="term" value="F:transaminase activity"/>
    <property type="evidence" value="ECO:0007669"/>
    <property type="project" value="UniProtKB-KW"/>
</dbReference>
<dbReference type="SUPFAM" id="SSF53383">
    <property type="entry name" value="PLP-dependent transferases"/>
    <property type="match status" value="1"/>
</dbReference>
<dbReference type="InterPro" id="IPR015422">
    <property type="entry name" value="PyrdxlP-dep_Trfase_small"/>
</dbReference>
<dbReference type="EC" id="2.6.1.-" evidence="6"/>
<dbReference type="CDD" id="cd00609">
    <property type="entry name" value="AAT_like"/>
    <property type="match status" value="1"/>
</dbReference>
<evidence type="ECO:0000256" key="3">
    <source>
        <dbReference type="ARBA" id="ARBA00022576"/>
    </source>
</evidence>